<dbReference type="InterPro" id="IPR023214">
    <property type="entry name" value="HAD_sf"/>
</dbReference>
<dbReference type="SUPFAM" id="SSF56784">
    <property type="entry name" value="HAD-like"/>
    <property type="match status" value="1"/>
</dbReference>
<protein>
    <submittedName>
        <fullName evidence="1">Uncharacterized protein</fullName>
    </submittedName>
</protein>
<reference evidence="1" key="1">
    <citation type="submission" date="2021-01" db="EMBL/GenBank/DDBJ databases">
        <authorList>
            <person name="Corre E."/>
            <person name="Pelletier E."/>
            <person name="Niang G."/>
            <person name="Scheremetjew M."/>
            <person name="Finn R."/>
            <person name="Kale V."/>
            <person name="Holt S."/>
            <person name="Cochrane G."/>
            <person name="Meng A."/>
            <person name="Brown T."/>
            <person name="Cohen L."/>
        </authorList>
    </citation>
    <scope>NUCLEOTIDE SEQUENCE</scope>
    <source>
        <strain evidence="1">NIES-381</strain>
    </source>
</reference>
<proteinExistence type="predicted"/>
<dbReference type="InterPro" id="IPR036412">
    <property type="entry name" value="HAD-like_sf"/>
</dbReference>
<accession>A0A7S1IZE5</accession>
<dbReference type="EMBL" id="HBGA01104280">
    <property type="protein sequence ID" value="CAD9027591.1"/>
    <property type="molecule type" value="Transcribed_RNA"/>
</dbReference>
<gene>
    <name evidence="1" type="ORF">EGYM00392_LOCUS38724</name>
</gene>
<evidence type="ECO:0000313" key="1">
    <source>
        <dbReference type="EMBL" id="CAD9027591.1"/>
    </source>
</evidence>
<name>A0A7S1IZE5_9EUGL</name>
<dbReference type="AlphaFoldDB" id="A0A7S1IZE5"/>
<dbReference type="Gene3D" id="3.40.50.1000">
    <property type="entry name" value="HAD superfamily/HAD-like"/>
    <property type="match status" value="1"/>
</dbReference>
<organism evidence="1">
    <name type="scientific">Eutreptiella gymnastica</name>
    <dbReference type="NCBI Taxonomy" id="73025"/>
    <lineage>
        <taxon>Eukaryota</taxon>
        <taxon>Discoba</taxon>
        <taxon>Euglenozoa</taxon>
        <taxon>Euglenida</taxon>
        <taxon>Spirocuta</taxon>
        <taxon>Euglenophyceae</taxon>
        <taxon>Eutreptiales</taxon>
        <taxon>Eutreptiaceae</taxon>
        <taxon>Eutreptiella</taxon>
    </lineage>
</organism>
<sequence length="147" mass="16189">MARDLEGWLATNHLYAGTAEALLVASQAAPVFVITTKQQHFAQALLRNAGVTLPDDRVYGLGMYKDKLEVLLDLLGRPEYAGHVVHFVEDRYPTLEAVHEPLKGRPVQCHLATWGYNTEEVRQLAATHGHVALLGLEAFCAMLRSAA</sequence>